<evidence type="ECO:0000256" key="1">
    <source>
        <dbReference type="SAM" id="SignalP"/>
    </source>
</evidence>
<gene>
    <name evidence="2" type="ordered locus">S70_21100</name>
</gene>
<dbReference type="GO" id="GO:0009289">
    <property type="term" value="C:pilus"/>
    <property type="evidence" value="ECO:0007669"/>
    <property type="project" value="InterPro"/>
</dbReference>
<dbReference type="GO" id="GO:0007155">
    <property type="term" value="P:cell adhesion"/>
    <property type="evidence" value="ECO:0007669"/>
    <property type="project" value="InterPro"/>
</dbReference>
<evidence type="ECO:0000313" key="3">
    <source>
        <dbReference type="Proteomes" id="UP000005012"/>
    </source>
</evidence>
<reference evidence="3" key="2">
    <citation type="submission" date="2012-04" db="EMBL/GenBank/DDBJ databases">
        <title>Complete genome sequence of Providencia stuartii clinical isolate MRSN 2154.</title>
        <authorList>
            <person name="Clifford R.J."/>
            <person name="Hang J."/>
            <person name="Riley M.C."/>
            <person name="Onmus-Leone F."/>
            <person name="Kuschner R.A."/>
            <person name="Lesho E.P."/>
            <person name="Waterman P.E."/>
        </authorList>
    </citation>
    <scope>NUCLEOTIDE SEQUENCE [LARGE SCALE GENOMIC DNA]</scope>
    <source>
        <strain evidence="3">MRSN 2154</strain>
    </source>
</reference>
<dbReference type="AlphaFoldDB" id="A0A140NR94"/>
<sequence length="184" mass="19859">MLNIRNHKLSTLVACLLMASTMQSFAGNKLEILADIQSIGECDIEVTPSNIEMTRRPVVGDFRLNDAVDITPIKLSYQCRDYETTVMPEVMVTGDVSNDPNLFLTENPAGAKGVGFMLKNGEVSELVGFYSKGKTLKNNESFYLPAGSTKGSLPMTIGFVRQADNSTVTAGSAKASILLTVVMP</sequence>
<dbReference type="KEGG" id="psi:S70_21100"/>
<dbReference type="Gene3D" id="2.60.40.1090">
    <property type="entry name" value="Fimbrial-type adhesion domain"/>
    <property type="match status" value="1"/>
</dbReference>
<dbReference type="GeneID" id="93519265"/>
<dbReference type="SUPFAM" id="SSF49401">
    <property type="entry name" value="Bacterial adhesins"/>
    <property type="match status" value="1"/>
</dbReference>
<feature type="chain" id="PRO_5007303834" evidence="1">
    <location>
        <begin position="27"/>
        <end position="184"/>
    </location>
</feature>
<dbReference type="PATRIC" id="fig|1157951.4.peg.4238"/>
<dbReference type="RefSeq" id="WP_014658388.1">
    <property type="nucleotide sequence ID" value="NC_017731.1"/>
</dbReference>
<proteinExistence type="predicted"/>
<evidence type="ECO:0000313" key="2">
    <source>
        <dbReference type="EMBL" id="AFH95999.1"/>
    </source>
</evidence>
<dbReference type="Proteomes" id="UP000005012">
    <property type="component" value="Chromosome"/>
</dbReference>
<feature type="signal peptide" evidence="1">
    <location>
        <begin position="1"/>
        <end position="26"/>
    </location>
</feature>
<organism evidence="2 3">
    <name type="scientific">Providencia stuartii (strain MRSN 2154)</name>
    <dbReference type="NCBI Taxonomy" id="1157951"/>
    <lineage>
        <taxon>Bacteria</taxon>
        <taxon>Pseudomonadati</taxon>
        <taxon>Pseudomonadota</taxon>
        <taxon>Gammaproteobacteria</taxon>
        <taxon>Enterobacterales</taxon>
        <taxon>Morganellaceae</taxon>
        <taxon>Providencia</taxon>
    </lineage>
</organism>
<keyword evidence="1" id="KW-0732">Signal</keyword>
<accession>A0A140NR94</accession>
<dbReference type="EMBL" id="CP003488">
    <property type="protein sequence ID" value="AFH95999.1"/>
    <property type="molecule type" value="Genomic_DNA"/>
</dbReference>
<reference evidence="2 3" key="1">
    <citation type="journal article" date="2012" name="J. Bacteriol.">
        <title>Complete Genome Sequence of Providencia stuartii Clinical Isolate MRSN 2154.</title>
        <authorList>
            <person name="Clifford R.J."/>
            <person name="Hang J."/>
            <person name="Riley M.C."/>
            <person name="Onmus-Leone F."/>
            <person name="Kuschner R.A."/>
            <person name="Lesho E.P."/>
            <person name="Waterman P.E."/>
        </authorList>
    </citation>
    <scope>NUCLEOTIDE SEQUENCE [LARGE SCALE GENOMIC DNA]</scope>
    <source>
        <strain evidence="2 3">MRSN 2154</strain>
    </source>
</reference>
<name>A0A140NR94_PROSM</name>
<protein>
    <submittedName>
        <fullName evidence="2">Fimbrial-like protein</fullName>
    </submittedName>
</protein>
<dbReference type="HOGENOM" id="CLU_1401360_0_0_6"/>
<dbReference type="InterPro" id="IPR008966">
    <property type="entry name" value="Adhesion_dom_sf"/>
</dbReference>
<dbReference type="InterPro" id="IPR036937">
    <property type="entry name" value="Adhesion_dom_fimbrial_sf"/>
</dbReference>